<dbReference type="PANTHER" id="PTHR38502">
    <property type="entry name" value="OVEREXPRESSED IN COLON CARCINOMA 1 PROTEIN"/>
    <property type="match status" value="1"/>
</dbReference>
<dbReference type="PANTHER" id="PTHR38502:SF1">
    <property type="entry name" value="OVEREXPRESSED IN COLON CARCINOMA 1 PROTEIN"/>
    <property type="match status" value="1"/>
</dbReference>
<dbReference type="InterPro" id="IPR029133">
    <property type="entry name" value="OCC1"/>
</dbReference>
<dbReference type="Pfam" id="PF15506">
    <property type="entry name" value="OCC1"/>
    <property type="match status" value="1"/>
</dbReference>
<dbReference type="AlphaFoldDB" id="R7VS79"/>
<gene>
    <name evidence="2" type="ORF">A306_06440</name>
</gene>
<protein>
    <submittedName>
        <fullName evidence="2">Putative overexpressed in colon carcinoma 1 protein like protein</fullName>
    </submittedName>
</protein>
<evidence type="ECO:0000256" key="1">
    <source>
        <dbReference type="ARBA" id="ARBA00005237"/>
    </source>
</evidence>
<dbReference type="EMBL" id="KB375544">
    <property type="protein sequence ID" value="EMC85174.1"/>
    <property type="molecule type" value="Genomic_DNA"/>
</dbReference>
<reference evidence="2" key="1">
    <citation type="journal article" date="2013" name="Science">
        <title>Genomic diversity and evolution of the head crest in the rock pigeon.</title>
        <authorList>
            <person name="Shapiro M.D."/>
            <person name="Kronenberg Z."/>
            <person name="Li C."/>
            <person name="Domyan E.T."/>
            <person name="Pan H."/>
            <person name="Campbell M."/>
            <person name="Tan H."/>
            <person name="Huff C.D."/>
            <person name="Hu H."/>
            <person name="Vickrey A.I."/>
            <person name="Nielsen S.C."/>
            <person name="Stringham S.A."/>
            <person name="Hu H."/>
            <person name="Willerslev E."/>
            <person name="Gilbert M.T."/>
            <person name="Yandell M."/>
            <person name="Zhang G."/>
            <person name="Wang J."/>
        </authorList>
    </citation>
    <scope>NUCLEOTIDE SEQUENCE [LARGE SCALE GENOMIC DNA]</scope>
    <source>
        <tissue evidence="2">Blood</tissue>
    </source>
</reference>
<sequence length="141" mass="15309">MLKFTPNLYREKDLCTLIHCGDAERRVCNFPPPSKGSRSEIRGLAHDGEYPCIAPISQAIGPSMRMFRAEESVSDDDKRRNYGGVYVGLPSDATAMVSSQTKAAPKGGRTQKKPYMPAASCAFNGILGGCLGTQMMVQCEN</sequence>
<dbReference type="eggNOG" id="ENOG502SSZ4">
    <property type="taxonomic scope" value="Eukaryota"/>
</dbReference>
<organism evidence="2">
    <name type="scientific">Columba livia</name>
    <name type="common">Rock dove</name>
    <dbReference type="NCBI Taxonomy" id="8932"/>
    <lineage>
        <taxon>Eukaryota</taxon>
        <taxon>Metazoa</taxon>
        <taxon>Chordata</taxon>
        <taxon>Craniata</taxon>
        <taxon>Vertebrata</taxon>
        <taxon>Euteleostomi</taxon>
        <taxon>Archelosauria</taxon>
        <taxon>Archosauria</taxon>
        <taxon>Dinosauria</taxon>
        <taxon>Saurischia</taxon>
        <taxon>Theropoda</taxon>
        <taxon>Coelurosauria</taxon>
        <taxon>Aves</taxon>
        <taxon>Neognathae</taxon>
        <taxon>Neoaves</taxon>
        <taxon>Columbimorphae</taxon>
        <taxon>Columbiformes</taxon>
        <taxon>Columbidae</taxon>
        <taxon>Columba</taxon>
    </lineage>
</organism>
<comment type="similarity">
    <text evidence="1">Belongs to the OCC1 family.</text>
</comment>
<evidence type="ECO:0000313" key="2">
    <source>
        <dbReference type="EMBL" id="EMC85174.1"/>
    </source>
</evidence>
<accession>R7VS79</accession>
<name>R7VS79_COLLI</name>
<proteinExistence type="inferred from homology"/>